<evidence type="ECO:0000259" key="7">
    <source>
        <dbReference type="PROSITE" id="PS50994"/>
    </source>
</evidence>
<evidence type="ECO:0000256" key="1">
    <source>
        <dbReference type="ARBA" id="ARBA00002190"/>
    </source>
</evidence>
<dbReference type="InterPro" id="IPR036397">
    <property type="entry name" value="RNaseH_sf"/>
</dbReference>
<evidence type="ECO:0000256" key="4">
    <source>
        <dbReference type="ARBA" id="ARBA00023125"/>
    </source>
</evidence>
<keyword evidence="10" id="KW-1185">Reference proteome</keyword>
<dbReference type="InterPro" id="IPR053392">
    <property type="entry name" value="Transposase_IS30-like"/>
</dbReference>
<dbReference type="GO" id="GO:0015074">
    <property type="term" value="P:DNA integration"/>
    <property type="evidence" value="ECO:0007669"/>
    <property type="project" value="InterPro"/>
</dbReference>
<dbReference type="PANTHER" id="PTHR10948:SF23">
    <property type="entry name" value="TRANSPOSASE INSI FOR INSERTION SEQUENCE ELEMENT IS30A-RELATED"/>
    <property type="match status" value="1"/>
</dbReference>
<proteinExistence type="inferred from homology"/>
<feature type="compositionally biased region" description="Basic residues" evidence="6">
    <location>
        <begin position="151"/>
        <end position="165"/>
    </location>
</feature>
<dbReference type="KEGG" id="scb:SCAB_60181"/>
<dbReference type="NCBIfam" id="NF033563">
    <property type="entry name" value="transpos_IS30"/>
    <property type="match status" value="1"/>
</dbReference>
<dbReference type="Pfam" id="PF00665">
    <property type="entry name" value="rve"/>
    <property type="match status" value="1"/>
</dbReference>
<evidence type="ECO:0000256" key="3">
    <source>
        <dbReference type="ARBA" id="ARBA00022578"/>
    </source>
</evidence>
<dbReference type="Pfam" id="PF13936">
    <property type="entry name" value="HTH_38"/>
    <property type="match status" value="1"/>
</dbReference>
<dbReference type="EMBL" id="FN554889">
    <property type="protein sequence ID" value="CBG72183.1"/>
    <property type="molecule type" value="Genomic_DNA"/>
</dbReference>
<dbReference type="RefSeq" id="WP_013002763.1">
    <property type="nucleotide sequence ID" value="NC_013929.1"/>
</dbReference>
<reference evidence="8" key="1">
    <citation type="submission" date="2009-09" db="EMBL/GenBank/DDBJ databases">
        <authorList>
            <person name="Bentley S.D."/>
        </authorList>
    </citation>
    <scope>NUCLEOTIDE SEQUENCE</scope>
    <source>
        <strain evidence="8">87.22</strain>
    </source>
</reference>
<sequence length="424" mass="48549">MDFEIREERGNYGRKPLAREREEYLRLVDLGKSNTEACRIVGINRRTGTRWRYGRQASGKKKAYAPIVDTGLPWEPREVVPPLPAEALEPVGPSRYLSESDRIHIADRLREKASIRTIAAELGRSPSTISREIRRNRTVHPAGTWSYRPHAAQRRANKRKPRPKPGRIGQNPELRDFIQDHLTLRWSPEQICHALRRRFPDRPEMHVVHETIYQALYVQGRGELKRELTRALRTGRAMRRPHRQAASRRQRFPHPMVMISERPAEAADRAVPGHWEGDLIVGSNSRSAIATLVERSTRYLMLVHLPQGHGAAAVNAALAQTVQTLPPHLMRSLTWDQGTEMAYHRHFTVTTDIPVYFCDPASPWQRGSNENTNGLLRQYFPKGTDLSRHTREDLDAVAAELNSRPRKTLGWETPAERLSKLIAA</sequence>
<dbReference type="PROSITE" id="PS50994">
    <property type="entry name" value="INTEGRASE"/>
    <property type="match status" value="1"/>
</dbReference>
<evidence type="ECO:0000313" key="8">
    <source>
        <dbReference type="EMBL" id="CBG72183.1"/>
    </source>
</evidence>
<dbReference type="KEGG" id="scb:SCAB_51421"/>
<protein>
    <submittedName>
        <fullName evidence="8">Putative integrase</fullName>
    </submittedName>
    <submittedName>
        <fullName evidence="9">Putative transposase</fullName>
    </submittedName>
</protein>
<dbReference type="InterPro" id="IPR051917">
    <property type="entry name" value="Transposase-Integrase"/>
</dbReference>
<keyword evidence="5" id="KW-0233">DNA recombination</keyword>
<dbReference type="eggNOG" id="COG2826">
    <property type="taxonomic scope" value="Bacteria"/>
</dbReference>
<dbReference type="EMBL" id="FN554889">
    <property type="protein sequence ID" value="CBG73037.1"/>
    <property type="molecule type" value="Genomic_DNA"/>
</dbReference>
<dbReference type="SUPFAM" id="SSF53098">
    <property type="entry name" value="Ribonuclease H-like"/>
    <property type="match status" value="1"/>
</dbReference>
<dbReference type="GO" id="GO:0003677">
    <property type="term" value="F:DNA binding"/>
    <property type="evidence" value="ECO:0007669"/>
    <property type="project" value="UniProtKB-KW"/>
</dbReference>
<keyword evidence="4" id="KW-0238">DNA-binding</keyword>
<dbReference type="Proteomes" id="UP000001444">
    <property type="component" value="Chromosome"/>
</dbReference>
<dbReference type="GO" id="GO:0005829">
    <property type="term" value="C:cytosol"/>
    <property type="evidence" value="ECO:0007669"/>
    <property type="project" value="TreeGrafter"/>
</dbReference>
<gene>
    <name evidence="8" type="ordered locus">SCAB_51421</name>
    <name evidence="9" type="ordered locus">SCAB_60181</name>
</gene>
<dbReference type="AlphaFoldDB" id="C9YTN4"/>
<dbReference type="GO" id="GO:0006313">
    <property type="term" value="P:DNA transposition"/>
    <property type="evidence" value="ECO:0007669"/>
    <property type="project" value="InterPro"/>
</dbReference>
<accession>C9YTN4</accession>
<dbReference type="GeneID" id="24310905"/>
<dbReference type="PANTHER" id="PTHR10948">
    <property type="entry name" value="TRANSPOSASE"/>
    <property type="match status" value="1"/>
</dbReference>
<dbReference type="InterPro" id="IPR012337">
    <property type="entry name" value="RNaseH-like_sf"/>
</dbReference>
<evidence type="ECO:0000313" key="10">
    <source>
        <dbReference type="Proteomes" id="UP000001444"/>
    </source>
</evidence>
<evidence type="ECO:0000256" key="6">
    <source>
        <dbReference type="SAM" id="MobiDB-lite"/>
    </source>
</evidence>
<organism evidence="8 10">
    <name type="scientific">Streptomyces scabiei (strain 87.22)</name>
    <dbReference type="NCBI Taxonomy" id="680198"/>
    <lineage>
        <taxon>Bacteria</taxon>
        <taxon>Bacillati</taxon>
        <taxon>Actinomycetota</taxon>
        <taxon>Actinomycetes</taxon>
        <taxon>Kitasatosporales</taxon>
        <taxon>Streptomycetaceae</taxon>
        <taxon>Streptomyces</taxon>
    </lineage>
</organism>
<reference evidence="8 10" key="2">
    <citation type="journal article" date="2010" name="Mol. Plant Microbe Interact.">
        <title>Streptomyces scabies 87-22 contains a coronafacic acid-like biosynthetic cluster that contributes to plant-microbe interactions.</title>
        <authorList>
            <person name="Bignell D.R."/>
            <person name="Seipke R.F."/>
            <person name="Huguet-Tapia J.C."/>
            <person name="Chambers A.H."/>
            <person name="Parry R.J."/>
            <person name="Loria R."/>
        </authorList>
    </citation>
    <scope>NUCLEOTIDE SEQUENCE [LARGE SCALE GENOMIC DNA]</scope>
    <source>
        <strain evidence="8 10">87.22</strain>
    </source>
</reference>
<dbReference type="Gene3D" id="3.30.420.10">
    <property type="entry name" value="Ribonuclease H-like superfamily/Ribonuclease H"/>
    <property type="match status" value="1"/>
</dbReference>
<feature type="region of interest" description="Disordered" evidence="6">
    <location>
        <begin position="148"/>
        <end position="172"/>
    </location>
</feature>
<dbReference type="InterPro" id="IPR025246">
    <property type="entry name" value="IS30-like_HTH"/>
</dbReference>
<comment type="function">
    <text evidence="1">Required for the transposition of the insertion element.</text>
</comment>
<keyword evidence="3" id="KW-0815">Transposition</keyword>
<evidence type="ECO:0000313" key="9">
    <source>
        <dbReference type="EMBL" id="CBG73037.1"/>
    </source>
</evidence>
<name>C9YTN4_STRSW</name>
<dbReference type="GO" id="GO:0004803">
    <property type="term" value="F:transposase activity"/>
    <property type="evidence" value="ECO:0007669"/>
    <property type="project" value="InterPro"/>
</dbReference>
<dbReference type="InterPro" id="IPR001598">
    <property type="entry name" value="Transposase_IS30_CS"/>
</dbReference>
<dbReference type="InterPro" id="IPR001584">
    <property type="entry name" value="Integrase_cat-core"/>
</dbReference>
<dbReference type="PROSITE" id="PS01043">
    <property type="entry name" value="TRANSPOSASE_IS30"/>
    <property type="match status" value="1"/>
</dbReference>
<feature type="domain" description="Integrase catalytic" evidence="7">
    <location>
        <begin position="259"/>
        <end position="422"/>
    </location>
</feature>
<evidence type="ECO:0000256" key="2">
    <source>
        <dbReference type="ARBA" id="ARBA00006363"/>
    </source>
</evidence>
<evidence type="ECO:0000256" key="5">
    <source>
        <dbReference type="ARBA" id="ARBA00023172"/>
    </source>
</evidence>
<comment type="similarity">
    <text evidence="2">Belongs to the transposase IS30 family.</text>
</comment>
<dbReference type="HOGENOM" id="CLU_035706_0_0_11"/>